<reference evidence="3" key="1">
    <citation type="submission" date="2022-11" db="UniProtKB">
        <authorList>
            <consortium name="WormBaseParasite"/>
        </authorList>
    </citation>
    <scope>IDENTIFICATION</scope>
</reference>
<dbReference type="Proteomes" id="UP000887566">
    <property type="component" value="Unplaced"/>
</dbReference>
<evidence type="ECO:0000256" key="1">
    <source>
        <dbReference type="SAM" id="MobiDB-lite"/>
    </source>
</evidence>
<dbReference type="WBParaSite" id="PSAMB.scaffold2735size21576.g18951.t1">
    <property type="protein sequence ID" value="PSAMB.scaffold2735size21576.g18951.t1"/>
    <property type="gene ID" value="PSAMB.scaffold2735size21576.g18951"/>
</dbReference>
<evidence type="ECO:0000313" key="2">
    <source>
        <dbReference type="Proteomes" id="UP000887566"/>
    </source>
</evidence>
<dbReference type="AlphaFoldDB" id="A0A914VXW0"/>
<feature type="region of interest" description="Disordered" evidence="1">
    <location>
        <begin position="1"/>
        <end position="48"/>
    </location>
</feature>
<organism evidence="2 3">
    <name type="scientific">Plectus sambesii</name>
    <dbReference type="NCBI Taxonomy" id="2011161"/>
    <lineage>
        <taxon>Eukaryota</taxon>
        <taxon>Metazoa</taxon>
        <taxon>Ecdysozoa</taxon>
        <taxon>Nematoda</taxon>
        <taxon>Chromadorea</taxon>
        <taxon>Plectida</taxon>
        <taxon>Plectina</taxon>
        <taxon>Plectoidea</taxon>
        <taxon>Plectidae</taxon>
        <taxon>Plectus</taxon>
    </lineage>
</organism>
<feature type="compositionally biased region" description="Polar residues" evidence="1">
    <location>
        <begin position="1"/>
        <end position="10"/>
    </location>
</feature>
<name>A0A914VXW0_9BILA</name>
<proteinExistence type="predicted"/>
<keyword evidence="2" id="KW-1185">Reference proteome</keyword>
<protein>
    <submittedName>
        <fullName evidence="3">Uncharacterized protein</fullName>
    </submittedName>
</protein>
<accession>A0A914VXW0</accession>
<sequence>MTNSFDNVITQVKKEDLENGKLQPLQDVHNTMPPLGAQDGRQEASRHLEDNWPWTRVDTRRTPRPSRTLLISPRRQIRFISVCLRI</sequence>
<evidence type="ECO:0000313" key="3">
    <source>
        <dbReference type="WBParaSite" id="PSAMB.scaffold2735size21576.g18951.t1"/>
    </source>
</evidence>